<dbReference type="Gene3D" id="3.10.20.30">
    <property type="match status" value="1"/>
</dbReference>
<sequence length="67" mass="7520">MKLYINGNETELDEACATLADLLSRPEWKERKMIVELNGMIVGRDDFGTVPLADRDRIELVHFVGGG</sequence>
<protein>
    <submittedName>
        <fullName evidence="1">Thiamine biosynthesis protein ThiS</fullName>
    </submittedName>
</protein>
<proteinExistence type="predicted"/>
<dbReference type="PANTHER" id="PTHR34472:SF1">
    <property type="entry name" value="SULFUR CARRIER PROTEIN THIS"/>
    <property type="match status" value="1"/>
</dbReference>
<dbReference type="AlphaFoldDB" id="A0A089HP80"/>
<dbReference type="EMBL" id="CP009288">
    <property type="protein sequence ID" value="AIQ12193.1"/>
    <property type="molecule type" value="Genomic_DNA"/>
</dbReference>
<evidence type="ECO:0000313" key="2">
    <source>
        <dbReference type="Proteomes" id="UP000029409"/>
    </source>
</evidence>
<name>A0A089HP80_PAEDU</name>
<dbReference type="InterPro" id="IPR016155">
    <property type="entry name" value="Mopterin_synth/thiamin_S_b"/>
</dbReference>
<dbReference type="RefSeq" id="WP_042206054.1">
    <property type="nucleotide sequence ID" value="NZ_CP009288.1"/>
</dbReference>
<dbReference type="OrthoDB" id="9798559at2"/>
<accession>A0A089HP80</accession>
<reference evidence="1 2" key="1">
    <citation type="submission" date="2014-08" db="EMBL/GenBank/DDBJ databases">
        <title>Comparative genomics of the Paenibacillus odorifer group.</title>
        <authorList>
            <person name="den Bakker H.C."/>
            <person name="Tsai Y.-C."/>
            <person name="Martin N."/>
            <person name="Korlach J."/>
            <person name="Wiedmann M."/>
        </authorList>
    </citation>
    <scope>NUCLEOTIDE SEQUENCE [LARGE SCALE GENOMIC DNA]</scope>
    <source>
        <strain evidence="1 2">DSM 1735</strain>
    </source>
</reference>
<keyword evidence="2" id="KW-1185">Reference proteome</keyword>
<gene>
    <name evidence="1" type="ORF">PDUR_09860</name>
</gene>
<dbReference type="InterPro" id="IPR012675">
    <property type="entry name" value="Beta-grasp_dom_sf"/>
</dbReference>
<dbReference type="eggNOG" id="COG2104">
    <property type="taxonomic scope" value="Bacteria"/>
</dbReference>
<evidence type="ECO:0000313" key="1">
    <source>
        <dbReference type="EMBL" id="AIQ12193.1"/>
    </source>
</evidence>
<dbReference type="KEGG" id="pdu:PDUR_09860"/>
<dbReference type="PANTHER" id="PTHR34472">
    <property type="entry name" value="SULFUR CARRIER PROTEIN THIS"/>
    <property type="match status" value="1"/>
</dbReference>
<dbReference type="NCBIfam" id="TIGR01683">
    <property type="entry name" value="thiS"/>
    <property type="match status" value="1"/>
</dbReference>
<dbReference type="Proteomes" id="UP000029409">
    <property type="component" value="Chromosome"/>
</dbReference>
<dbReference type="InterPro" id="IPR010035">
    <property type="entry name" value="Thi_S"/>
</dbReference>
<dbReference type="STRING" id="44251.PDUR_09860"/>
<dbReference type="CDD" id="cd00565">
    <property type="entry name" value="Ubl_ThiS"/>
    <property type="match status" value="1"/>
</dbReference>
<dbReference type="Pfam" id="PF02597">
    <property type="entry name" value="ThiS"/>
    <property type="match status" value="1"/>
</dbReference>
<dbReference type="SUPFAM" id="SSF54285">
    <property type="entry name" value="MoaD/ThiS"/>
    <property type="match status" value="1"/>
</dbReference>
<organism evidence="1 2">
    <name type="scientific">Paenibacillus durus</name>
    <name type="common">Paenibacillus azotofixans</name>
    <dbReference type="NCBI Taxonomy" id="44251"/>
    <lineage>
        <taxon>Bacteria</taxon>
        <taxon>Bacillati</taxon>
        <taxon>Bacillota</taxon>
        <taxon>Bacilli</taxon>
        <taxon>Bacillales</taxon>
        <taxon>Paenibacillaceae</taxon>
        <taxon>Paenibacillus</taxon>
    </lineage>
</organism>
<dbReference type="InterPro" id="IPR003749">
    <property type="entry name" value="ThiS/MoaD-like"/>
</dbReference>